<feature type="transmembrane region" description="Helical" evidence="6">
    <location>
        <begin position="650"/>
        <end position="673"/>
    </location>
</feature>
<feature type="transmembrane region" description="Helical" evidence="6">
    <location>
        <begin position="300"/>
        <end position="326"/>
    </location>
</feature>
<evidence type="ECO:0000256" key="1">
    <source>
        <dbReference type="ARBA" id="ARBA00004651"/>
    </source>
</evidence>
<dbReference type="InterPro" id="IPR050545">
    <property type="entry name" value="Mycobact_MmpL"/>
</dbReference>
<keyword evidence="5 6" id="KW-0472">Membrane</keyword>
<sequence>MKKLSQMIAKNRVIVIVLSLILLIPSIFGYFKTKVNYDILSYLPSDLETREAQAILKEKFGCGSLAMLMVDNMENKDVEKLKKKVEGVEGVNEVIWINNFLDISVPMEILPSSIKDMMFSENSTLMIVKLNESDADIITQNAIKEIRDITGKQAFLSAIAGVIKDTKDLADKEAPVYILIAVILSLIILALTMESFLTPVIFLTSIGIAIVYNMGTNIWFGDISYITKALSAVLQLGVTMDYSIFLLHRYEEEKLIEKDNVSAMAIAIEKTIGSISGSSLTTIAGFLALCIMQLSLGKDIGFVMAKGVILGLICTITVLPAFILVFDKYINKFKHKTLLPKFEKSSNFIIKHHKIIVLIGALLLIPSLIGYKNTDVYYNLDDSLPKDLPSIVSNNKLKTEYNMMSTNIILINEDLPSYKVNEMIKELEEVKGVTSVIGLEKIVGERVPESFIPEEFLKKIKNGGYEEIMLNSEYKAASEEVTIQLKEINNIVKKYDKEGLVGGEAPLTNDLITIADRDFKMVSIVSIIAIFIIILIIFKSPTIPVILVLAIELAIYINLGIPYYTKTSIPFIASIVIGTIQLGATVDYAILLTSRFKEELAKNKDKYEAMKISLQGSTISIVTSALTFFGSTAGVGIISDMEMISSLCTLMARGAIISMFVILFILPGILLICEKLIVKTSKNFVECVEGGKHNE</sequence>
<dbReference type="PANTHER" id="PTHR33406">
    <property type="entry name" value="MEMBRANE PROTEIN MJ1562-RELATED"/>
    <property type="match status" value="1"/>
</dbReference>
<evidence type="ECO:0000313" key="9">
    <source>
        <dbReference type="Proteomes" id="UP000001824"/>
    </source>
</evidence>
<dbReference type="Gene3D" id="1.20.1640.10">
    <property type="entry name" value="Multidrug efflux transporter AcrB transmembrane domain"/>
    <property type="match status" value="2"/>
</dbReference>
<feature type="transmembrane region" description="Helical" evidence="6">
    <location>
        <begin position="200"/>
        <end position="220"/>
    </location>
</feature>
<dbReference type="Proteomes" id="UP000001824">
    <property type="component" value="Chromosome"/>
</dbReference>
<keyword evidence="3 6" id="KW-0812">Transmembrane</keyword>
<feature type="domain" description="SSD" evidence="7">
    <location>
        <begin position="569"/>
        <end position="672"/>
    </location>
</feature>
<keyword evidence="4 6" id="KW-1133">Transmembrane helix</keyword>
<organism evidence="8 9">
    <name type="scientific">Clostridium perfringens (strain SM101 / Type A)</name>
    <dbReference type="NCBI Taxonomy" id="289380"/>
    <lineage>
        <taxon>Bacteria</taxon>
        <taxon>Bacillati</taxon>
        <taxon>Bacillota</taxon>
        <taxon>Clostridia</taxon>
        <taxon>Eubacteriales</taxon>
        <taxon>Clostridiaceae</taxon>
        <taxon>Clostridium</taxon>
    </lineage>
</organism>
<evidence type="ECO:0000256" key="4">
    <source>
        <dbReference type="ARBA" id="ARBA00022989"/>
    </source>
</evidence>
<dbReference type="InterPro" id="IPR004869">
    <property type="entry name" value="MMPL_dom"/>
</dbReference>
<evidence type="ECO:0000256" key="5">
    <source>
        <dbReference type="ARBA" id="ARBA00023136"/>
    </source>
</evidence>
<dbReference type="RefSeq" id="WP_011591877.1">
    <property type="nucleotide sequence ID" value="NC_008262.1"/>
</dbReference>
<protein>
    <submittedName>
        <fullName evidence="8">Antibiotic ABC transporter, permease protein</fullName>
    </submittedName>
</protein>
<dbReference type="Pfam" id="PF03176">
    <property type="entry name" value="MMPL"/>
    <property type="match status" value="2"/>
</dbReference>
<dbReference type="BioCyc" id="CPER289380:GI76-839-MONOMER"/>
<feature type="transmembrane region" description="Helical" evidence="6">
    <location>
        <begin position="612"/>
        <end position="638"/>
    </location>
</feature>
<evidence type="ECO:0000256" key="2">
    <source>
        <dbReference type="ARBA" id="ARBA00022475"/>
    </source>
</evidence>
<feature type="transmembrane region" description="Helical" evidence="6">
    <location>
        <begin position="355"/>
        <end position="371"/>
    </location>
</feature>
<dbReference type="InterPro" id="IPR000731">
    <property type="entry name" value="SSD"/>
</dbReference>
<name>Q0SUR3_CLOPS</name>
<feature type="transmembrane region" description="Helical" evidence="6">
    <location>
        <begin position="571"/>
        <end position="591"/>
    </location>
</feature>
<comment type="subcellular location">
    <subcellularLocation>
        <location evidence="1">Cell membrane</location>
        <topology evidence="1">Multi-pass membrane protein</topology>
    </subcellularLocation>
</comment>
<evidence type="ECO:0000259" key="7">
    <source>
        <dbReference type="PROSITE" id="PS50156"/>
    </source>
</evidence>
<dbReference type="GO" id="GO:0005886">
    <property type="term" value="C:plasma membrane"/>
    <property type="evidence" value="ECO:0007669"/>
    <property type="project" value="UniProtKB-SubCell"/>
</dbReference>
<keyword evidence="2" id="KW-1003">Cell membrane</keyword>
<accession>Q0SUR3</accession>
<feature type="transmembrane region" description="Helical" evidence="6">
    <location>
        <begin position="174"/>
        <end position="193"/>
    </location>
</feature>
<feature type="transmembrane region" description="Helical" evidence="6">
    <location>
        <begin position="271"/>
        <end position="294"/>
    </location>
</feature>
<dbReference type="KEGG" id="cpr:CPR_0819"/>
<evidence type="ECO:0000256" key="3">
    <source>
        <dbReference type="ARBA" id="ARBA00022692"/>
    </source>
</evidence>
<gene>
    <name evidence="8" type="ordered locus">CPR_0819</name>
</gene>
<dbReference type="PANTHER" id="PTHR33406:SF13">
    <property type="entry name" value="MEMBRANE PROTEIN YDFJ"/>
    <property type="match status" value="1"/>
</dbReference>
<feature type="transmembrane region" description="Helical" evidence="6">
    <location>
        <begin position="519"/>
        <end position="538"/>
    </location>
</feature>
<dbReference type="SUPFAM" id="SSF82866">
    <property type="entry name" value="Multidrug efflux transporter AcrB transmembrane domain"/>
    <property type="match status" value="2"/>
</dbReference>
<dbReference type="EMBL" id="CP000312">
    <property type="protein sequence ID" value="ABG85598.1"/>
    <property type="molecule type" value="Genomic_DNA"/>
</dbReference>
<proteinExistence type="predicted"/>
<dbReference type="PROSITE" id="PS50156">
    <property type="entry name" value="SSD"/>
    <property type="match status" value="1"/>
</dbReference>
<evidence type="ECO:0000256" key="6">
    <source>
        <dbReference type="SAM" id="Phobius"/>
    </source>
</evidence>
<dbReference type="AlphaFoldDB" id="Q0SUR3"/>
<reference evidence="8 9" key="1">
    <citation type="journal article" date="2006" name="Genome Res.">
        <title>Skewed genomic variability in strains of the toxigenic bacterial pathogen, Clostridium perfringens.</title>
        <authorList>
            <person name="Myers G.S."/>
            <person name="Rasko D.A."/>
            <person name="Cheung J.K."/>
            <person name="Ravel J."/>
            <person name="Seshadri R."/>
            <person name="Deboy R.T."/>
            <person name="Ren Q."/>
            <person name="Varga J."/>
            <person name="Awad M.M."/>
            <person name="Brinkac L.M."/>
            <person name="Daugherty S.C."/>
            <person name="Haft D.H."/>
            <person name="Dodson R.J."/>
            <person name="Madupu R."/>
            <person name="Nelson W.C."/>
            <person name="Rosovitz M.J."/>
            <person name="Sullivan S.A."/>
            <person name="Khouri H."/>
            <person name="Dimitrov G.I."/>
            <person name="Watkins K.L."/>
            <person name="Mulligan S."/>
            <person name="Benton J."/>
            <person name="Radune D."/>
            <person name="Fisher D.J."/>
            <person name="Atkins H.S."/>
            <person name="Hiscox T."/>
            <person name="Jost B.H."/>
            <person name="Billington S.J."/>
            <person name="Songer J.G."/>
            <person name="McClane B.A."/>
            <person name="Titball R.W."/>
            <person name="Rood J.I."/>
            <person name="Melville S.B."/>
            <person name="Paulsen I.T."/>
        </authorList>
    </citation>
    <scope>NUCLEOTIDE SEQUENCE [LARGE SCALE GENOMIC DNA]</scope>
    <source>
        <strain evidence="9">SM101 / Type A</strain>
    </source>
</reference>
<evidence type="ECO:0000313" key="8">
    <source>
        <dbReference type="EMBL" id="ABG85598.1"/>
    </source>
</evidence>
<feature type="transmembrane region" description="Helical" evidence="6">
    <location>
        <begin position="545"/>
        <end position="565"/>
    </location>
</feature>